<evidence type="ECO:0000256" key="1">
    <source>
        <dbReference type="RuleBase" id="RU366020"/>
    </source>
</evidence>
<dbReference type="HOGENOM" id="CLU_029404_3_0_1"/>
<dbReference type="InterPro" id="IPR036457">
    <property type="entry name" value="PPM-type-like_dom_sf"/>
</dbReference>
<organism evidence="3 4">
    <name type="scientific">Emiliania huxleyi (strain CCMP1516)</name>
    <dbReference type="NCBI Taxonomy" id="280463"/>
    <lineage>
        <taxon>Eukaryota</taxon>
        <taxon>Haptista</taxon>
        <taxon>Haptophyta</taxon>
        <taxon>Prymnesiophyceae</taxon>
        <taxon>Isochrysidales</taxon>
        <taxon>Noelaerhabdaceae</taxon>
        <taxon>Emiliania</taxon>
    </lineage>
</organism>
<evidence type="ECO:0000313" key="3">
    <source>
        <dbReference type="EnsemblProtists" id="EOD32169"/>
    </source>
</evidence>
<keyword evidence="1" id="KW-0464">Manganese</keyword>
<dbReference type="PANTHER" id="PTHR12320">
    <property type="entry name" value="PROTEIN PHOSPHATASE 2C"/>
    <property type="match status" value="1"/>
</dbReference>
<comment type="catalytic activity">
    <reaction evidence="1">
        <text>O-phospho-L-seryl-[protein] + H2O = L-seryl-[protein] + phosphate</text>
        <dbReference type="Rhea" id="RHEA:20629"/>
        <dbReference type="Rhea" id="RHEA-COMP:9863"/>
        <dbReference type="Rhea" id="RHEA-COMP:11604"/>
        <dbReference type="ChEBI" id="CHEBI:15377"/>
        <dbReference type="ChEBI" id="CHEBI:29999"/>
        <dbReference type="ChEBI" id="CHEBI:43474"/>
        <dbReference type="ChEBI" id="CHEBI:83421"/>
        <dbReference type="EC" id="3.1.3.16"/>
    </reaction>
</comment>
<dbReference type="RefSeq" id="XP_005784598.1">
    <property type="nucleotide sequence ID" value="XM_005784541.1"/>
</dbReference>
<dbReference type="GO" id="GO:0046872">
    <property type="term" value="F:metal ion binding"/>
    <property type="evidence" value="ECO:0007669"/>
    <property type="project" value="UniProtKB-UniRule"/>
</dbReference>
<dbReference type="Gene3D" id="3.60.40.10">
    <property type="entry name" value="PPM-type phosphatase domain"/>
    <property type="match status" value="1"/>
</dbReference>
<comment type="catalytic activity">
    <reaction evidence="1">
        <text>O-phospho-L-threonyl-[protein] + H2O = L-threonyl-[protein] + phosphate</text>
        <dbReference type="Rhea" id="RHEA:47004"/>
        <dbReference type="Rhea" id="RHEA-COMP:11060"/>
        <dbReference type="Rhea" id="RHEA-COMP:11605"/>
        <dbReference type="ChEBI" id="CHEBI:15377"/>
        <dbReference type="ChEBI" id="CHEBI:30013"/>
        <dbReference type="ChEBI" id="CHEBI:43474"/>
        <dbReference type="ChEBI" id="CHEBI:61977"/>
        <dbReference type="EC" id="3.1.3.16"/>
    </reaction>
</comment>
<dbReference type="EC" id="3.1.3.16" evidence="1"/>
<dbReference type="AlphaFoldDB" id="A0A0D3K8T4"/>
<proteinExistence type="inferred from homology"/>
<reference evidence="4" key="1">
    <citation type="journal article" date="2013" name="Nature">
        <title>Pan genome of the phytoplankton Emiliania underpins its global distribution.</title>
        <authorList>
            <person name="Read B.A."/>
            <person name="Kegel J."/>
            <person name="Klute M.J."/>
            <person name="Kuo A."/>
            <person name="Lefebvre S.C."/>
            <person name="Maumus F."/>
            <person name="Mayer C."/>
            <person name="Miller J."/>
            <person name="Monier A."/>
            <person name="Salamov A."/>
            <person name="Young J."/>
            <person name="Aguilar M."/>
            <person name="Claverie J.M."/>
            <person name="Frickenhaus S."/>
            <person name="Gonzalez K."/>
            <person name="Herman E.K."/>
            <person name="Lin Y.C."/>
            <person name="Napier J."/>
            <person name="Ogata H."/>
            <person name="Sarno A.F."/>
            <person name="Shmutz J."/>
            <person name="Schroeder D."/>
            <person name="de Vargas C."/>
            <person name="Verret F."/>
            <person name="von Dassow P."/>
            <person name="Valentin K."/>
            <person name="Van de Peer Y."/>
            <person name="Wheeler G."/>
            <person name="Dacks J.B."/>
            <person name="Delwiche C.F."/>
            <person name="Dyhrman S.T."/>
            <person name="Glockner G."/>
            <person name="John U."/>
            <person name="Richards T."/>
            <person name="Worden A.Z."/>
            <person name="Zhang X."/>
            <person name="Grigoriev I.V."/>
            <person name="Allen A.E."/>
            <person name="Bidle K."/>
            <person name="Borodovsky M."/>
            <person name="Bowler C."/>
            <person name="Brownlee C."/>
            <person name="Cock J.M."/>
            <person name="Elias M."/>
            <person name="Gladyshev V.N."/>
            <person name="Groth M."/>
            <person name="Guda C."/>
            <person name="Hadaegh A."/>
            <person name="Iglesias-Rodriguez M.D."/>
            <person name="Jenkins J."/>
            <person name="Jones B.M."/>
            <person name="Lawson T."/>
            <person name="Leese F."/>
            <person name="Lindquist E."/>
            <person name="Lobanov A."/>
            <person name="Lomsadze A."/>
            <person name="Malik S.B."/>
            <person name="Marsh M.E."/>
            <person name="Mackinder L."/>
            <person name="Mock T."/>
            <person name="Mueller-Roeber B."/>
            <person name="Pagarete A."/>
            <person name="Parker M."/>
            <person name="Probert I."/>
            <person name="Quesneville H."/>
            <person name="Raines C."/>
            <person name="Rensing S.A."/>
            <person name="Riano-Pachon D.M."/>
            <person name="Richier S."/>
            <person name="Rokitta S."/>
            <person name="Shiraiwa Y."/>
            <person name="Soanes D.M."/>
            <person name="van der Giezen M."/>
            <person name="Wahlund T.M."/>
            <person name="Williams B."/>
            <person name="Wilson W."/>
            <person name="Wolfe G."/>
            <person name="Wurch L.L."/>
        </authorList>
    </citation>
    <scope>NUCLEOTIDE SEQUENCE</scope>
</reference>
<keyword evidence="1" id="KW-0904">Protein phosphatase</keyword>
<keyword evidence="4" id="KW-1185">Reference proteome</keyword>
<dbReference type="GO" id="GO:0004722">
    <property type="term" value="F:protein serine/threonine phosphatase activity"/>
    <property type="evidence" value="ECO:0007669"/>
    <property type="project" value="UniProtKB-EC"/>
</dbReference>
<protein>
    <recommendedName>
        <fullName evidence="1">Protein phosphatase</fullName>
        <ecNumber evidence="1">3.1.3.16</ecNumber>
    </recommendedName>
</protein>
<dbReference type="PANTHER" id="PTHR12320:SF1">
    <property type="entry name" value="PROTEIN PHOSPHATASE PTC7 HOMOLOG"/>
    <property type="match status" value="1"/>
</dbReference>
<reference evidence="3" key="2">
    <citation type="submission" date="2024-10" db="UniProtKB">
        <authorList>
            <consortium name="EnsemblProtists"/>
        </authorList>
    </citation>
    <scope>IDENTIFICATION</scope>
</reference>
<dbReference type="eggNOG" id="KOG1379">
    <property type="taxonomic scope" value="Eukaryota"/>
</dbReference>
<dbReference type="PROSITE" id="PS51746">
    <property type="entry name" value="PPM_2"/>
    <property type="match status" value="1"/>
</dbReference>
<dbReference type="Proteomes" id="UP000013827">
    <property type="component" value="Unassembled WGS sequence"/>
</dbReference>
<evidence type="ECO:0000259" key="2">
    <source>
        <dbReference type="PROSITE" id="PS51746"/>
    </source>
</evidence>
<comment type="similarity">
    <text evidence="1">Belongs to the PP2C family.</text>
</comment>
<dbReference type="InterPro" id="IPR001932">
    <property type="entry name" value="PPM-type_phosphatase-like_dom"/>
</dbReference>
<dbReference type="SUPFAM" id="SSF81606">
    <property type="entry name" value="PP2C-like"/>
    <property type="match status" value="1"/>
</dbReference>
<keyword evidence="1" id="KW-0378">Hydrolase</keyword>
<dbReference type="KEGG" id="ehx:EMIHUDRAFT_434244"/>
<keyword evidence="1" id="KW-0460">Magnesium</keyword>
<evidence type="ECO:0000313" key="4">
    <source>
        <dbReference type="Proteomes" id="UP000013827"/>
    </source>
</evidence>
<comment type="cofactor">
    <cofactor evidence="1">
        <name>Mn(2+)</name>
        <dbReference type="ChEBI" id="CHEBI:29035"/>
    </cofactor>
</comment>
<dbReference type="PaxDb" id="2903-EOD32169"/>
<keyword evidence="1" id="KW-0479">Metal-binding</keyword>
<sequence>MLGTLRLPSGPLARQPSRSLHLLFGACGIPHPSKAAKGGEDAFFCDEAKGTFGVADGVGGSASAFVDPGEFSRALLRSCDERLDGSCEALRAVLAGTAQRLREAPVAGSSTLLVGQLEPEGATLRLLNIGDCGAMLLRPAARRFRAGGTVAWPRVVLRTTAGADAHLQDQAPLHTSAVAQVLRTAEQTHYFNCPYQLDGEMEQAADADEVRATARVGDVLLVATDGVLDNLFDSALQMEVARRVPQLQAADEAAAREAVDALAAAIGEAAAATGAREDEEGLPTPFAAAAAQEGYTFHGGKRDDVAVLAGVVRAGPPPAGLRRRLGNLEYVDSY</sequence>
<dbReference type="GeneID" id="17277441"/>
<dbReference type="InterPro" id="IPR039123">
    <property type="entry name" value="PPTC7"/>
</dbReference>
<comment type="cofactor">
    <cofactor evidence="1">
        <name>Mg(2+)</name>
        <dbReference type="ChEBI" id="CHEBI:18420"/>
    </cofactor>
</comment>
<accession>A0A0D3K8T4</accession>
<name>A0A0D3K8T4_EMIH1</name>
<dbReference type="EnsemblProtists" id="EOD32169">
    <property type="protein sequence ID" value="EOD32169"/>
    <property type="gene ID" value="EMIHUDRAFT_434244"/>
</dbReference>
<feature type="domain" description="PPM-type phosphatase" evidence="2">
    <location>
        <begin position="26"/>
        <end position="312"/>
    </location>
</feature>